<dbReference type="Gene3D" id="3.30.300.210">
    <property type="entry name" value="Nutrient germinant receptor protein C, domain 3"/>
    <property type="match status" value="1"/>
</dbReference>
<dbReference type="NCBIfam" id="TIGR02887">
    <property type="entry name" value="spore_ger_x_C"/>
    <property type="match status" value="1"/>
</dbReference>
<evidence type="ECO:0000256" key="2">
    <source>
        <dbReference type="ARBA" id="ARBA00007886"/>
    </source>
</evidence>
<gene>
    <name evidence="10" type="ORF">QDS18_23915</name>
</gene>
<evidence type="ECO:0000259" key="9">
    <source>
        <dbReference type="Pfam" id="PF25198"/>
    </source>
</evidence>
<dbReference type="PROSITE" id="PS51257">
    <property type="entry name" value="PROKAR_LIPOPROTEIN"/>
    <property type="match status" value="1"/>
</dbReference>
<dbReference type="GO" id="GO:0016020">
    <property type="term" value="C:membrane"/>
    <property type="evidence" value="ECO:0007669"/>
    <property type="project" value="UniProtKB-SubCell"/>
</dbReference>
<comment type="subcellular location">
    <subcellularLocation>
        <location evidence="1">Membrane</location>
        <topology evidence="1">Lipid-anchor</topology>
    </subcellularLocation>
</comment>
<evidence type="ECO:0000256" key="7">
    <source>
        <dbReference type="ARBA" id="ARBA00023288"/>
    </source>
</evidence>
<comment type="similarity">
    <text evidence="2">Belongs to the GerABKC lipoprotein family.</text>
</comment>
<comment type="caution">
    <text evidence="10">The sequence shown here is derived from an EMBL/GenBank/DDBJ whole genome shotgun (WGS) entry which is preliminary data.</text>
</comment>
<evidence type="ECO:0000256" key="5">
    <source>
        <dbReference type="ARBA" id="ARBA00023136"/>
    </source>
</evidence>
<evidence type="ECO:0000256" key="3">
    <source>
        <dbReference type="ARBA" id="ARBA00022544"/>
    </source>
</evidence>
<dbReference type="PANTHER" id="PTHR35789">
    <property type="entry name" value="SPORE GERMINATION PROTEIN B3"/>
    <property type="match status" value="1"/>
</dbReference>
<keyword evidence="6" id="KW-0564">Palmitate</keyword>
<dbReference type="InterPro" id="IPR046953">
    <property type="entry name" value="Spore_GerAC-like_C"/>
</dbReference>
<sequence length="385" mass="43093">MRTRISIGFCILAVILLAGCWDKAELVEFGYAQAIAVDLDQSEEIYLTTHFYNPSGSQEMGGAPKQSSKAFNILTKGDNMNEAIKDIPIHLGRRAKLDHMRILIIGEEMSRQRGLEDVLDFFMRDPETRKTILVLIARGKASDYLETKPYIENTIGQQLRKIEETTARFSAKTSRVPLLDLAIQLKNETGVTTLPNVFKDKPLDEISIAGVALLKEGKLVKSVISPTNTQPLLMLLGKFKSGVIDIADKDAESEKKKTKESLQVISLKTKIVPFIEGEDVVARVHIKIIGAIGELHSSSVMTREEQNKFKGRLEAEIKEKLRETISLLQKERLDAIGIGNQIFQKNSALWKRWKPTWNERFAKAEFNVAVEVNIVSTGMGIGVPF</sequence>
<dbReference type="Pfam" id="PF05504">
    <property type="entry name" value="Spore_GerAC"/>
    <property type="match status" value="1"/>
</dbReference>
<name>A0AAP4ECB8_PAEPO</name>
<keyword evidence="4" id="KW-0732">Signal</keyword>
<feature type="domain" description="Spore germination GerAC-like C-terminal" evidence="8">
    <location>
        <begin position="210"/>
        <end position="378"/>
    </location>
</feature>
<dbReference type="InterPro" id="IPR038501">
    <property type="entry name" value="Spore_GerAC_C_sf"/>
</dbReference>
<dbReference type="Proteomes" id="UP001229409">
    <property type="component" value="Unassembled WGS sequence"/>
</dbReference>
<dbReference type="GO" id="GO:0009847">
    <property type="term" value="P:spore germination"/>
    <property type="evidence" value="ECO:0007669"/>
    <property type="project" value="InterPro"/>
</dbReference>
<evidence type="ECO:0000313" key="11">
    <source>
        <dbReference type="Proteomes" id="UP001229409"/>
    </source>
</evidence>
<keyword evidence="3" id="KW-0309">Germination</keyword>
<dbReference type="InterPro" id="IPR057336">
    <property type="entry name" value="GerAC_N"/>
</dbReference>
<dbReference type="Pfam" id="PF25198">
    <property type="entry name" value="Spore_GerAC_N"/>
    <property type="match status" value="1"/>
</dbReference>
<dbReference type="EMBL" id="JARVWT010000013">
    <property type="protein sequence ID" value="MDH2333920.1"/>
    <property type="molecule type" value="Genomic_DNA"/>
</dbReference>
<keyword evidence="7" id="KW-0449">Lipoprotein</keyword>
<feature type="domain" description="Spore germination protein N-terminal" evidence="9">
    <location>
        <begin position="22"/>
        <end position="197"/>
    </location>
</feature>
<dbReference type="RefSeq" id="WP_023989801.1">
    <property type="nucleotide sequence ID" value="NZ_CP011420.1"/>
</dbReference>
<dbReference type="AlphaFoldDB" id="A0AAP4ECB8"/>
<evidence type="ECO:0000313" key="10">
    <source>
        <dbReference type="EMBL" id="MDH2333920.1"/>
    </source>
</evidence>
<evidence type="ECO:0000256" key="1">
    <source>
        <dbReference type="ARBA" id="ARBA00004635"/>
    </source>
</evidence>
<keyword evidence="5" id="KW-0472">Membrane</keyword>
<proteinExistence type="inferred from homology"/>
<evidence type="ECO:0000256" key="4">
    <source>
        <dbReference type="ARBA" id="ARBA00022729"/>
    </source>
</evidence>
<reference evidence="10" key="1">
    <citation type="submission" date="2023-04" db="EMBL/GenBank/DDBJ databases">
        <title>Uncovering the Secrets of Slow-Growing Bacteria in Tropical Savanna Soil through Cultivation and Genomic Analysis.</title>
        <authorList>
            <person name="Goncalves O.S."/>
            <person name="Santana M.F."/>
        </authorList>
    </citation>
    <scope>NUCLEOTIDE SEQUENCE</scope>
    <source>
        <strain evidence="10">ANTI</strain>
    </source>
</reference>
<accession>A0AAP4ECB8</accession>
<evidence type="ECO:0000256" key="6">
    <source>
        <dbReference type="ARBA" id="ARBA00023139"/>
    </source>
</evidence>
<evidence type="ECO:0000259" key="8">
    <source>
        <dbReference type="Pfam" id="PF05504"/>
    </source>
</evidence>
<dbReference type="PANTHER" id="PTHR35789:SF1">
    <property type="entry name" value="SPORE GERMINATION PROTEIN B3"/>
    <property type="match status" value="1"/>
</dbReference>
<organism evidence="10 11">
    <name type="scientific">Paenibacillus polymyxa</name>
    <name type="common">Bacillus polymyxa</name>
    <dbReference type="NCBI Taxonomy" id="1406"/>
    <lineage>
        <taxon>Bacteria</taxon>
        <taxon>Bacillati</taxon>
        <taxon>Bacillota</taxon>
        <taxon>Bacilli</taxon>
        <taxon>Bacillales</taxon>
        <taxon>Paenibacillaceae</taxon>
        <taxon>Paenibacillus</taxon>
    </lineage>
</organism>
<protein>
    <submittedName>
        <fullName evidence="10">Ger(X)C family spore germination protein</fullName>
    </submittedName>
</protein>
<dbReference type="InterPro" id="IPR008844">
    <property type="entry name" value="Spore_GerAC-like"/>
</dbReference>